<protein>
    <submittedName>
        <fullName evidence="2">Uncharacterized protein</fullName>
    </submittedName>
</protein>
<dbReference type="OrthoDB" id="2992173at2759"/>
<accession>A0A8H4NPQ9</accession>
<feature type="compositionally biased region" description="Low complexity" evidence="1">
    <location>
        <begin position="284"/>
        <end position="296"/>
    </location>
</feature>
<sequence>MSRPIECVGMKLDAYILNTSVVADTYFLAPTNKPVYEGLLPGRFNLRHDVIPAVDLNTAYPSSQNSRISDLQSGEVIESRLGVYLHWCIPKPFRSGRAHAGGSQKPETSKEDSNSQYQNSGEVEYESVPDRWLVFRHVATSEPTTVASPALEIFFVESNTVRKLDDVLAAGEDVEMGTSPFLDPTHPPEDQLRTVLGKVSSLTTATGDQAKSTQTEYYSPLTILGTGNPLFADYMPHNTGVFTIHDDLTWGGQAAGTIQSATVSYAVYGFSSQDIPKPSPEPVTSPSSTVKSTGTTAPAVATGQSLPIRVCWGTLYSVEYQKSASPTPTKAVGMAQDFKAKTPLAVGSDVMDACIAMLSGSQDPEDSSMADVLRGLCGATALQESNAHLDRASSATTNFKSAHGGYRWRLAINQTETTGGSPSLIPTGQPSVMSSDQVAAIRQLNQAQSYLDALFRRKRYVRHLVFCEWWKHRSLQGEQDQLSVQRRAEAVSNASILLDRMKMINSLAADAQKLLTTIETNQKAYGPFSRVARAKFYSNTDPVFAVQNMGSGWPKGWDREATIVSNDAIASWVTTNASSLADWLNQSPFSPATSPPTDVPIAAIWEQMFASLDNSSLSALPTDMQTSIKDLMISFSQDLMSGQAPTNPLIANPAWDSWGGQPWLPVFVEWEVEYAHIPYNQWQLCYSEDGTVAYGLTPESSLASLNLTSRTFSGRSLLMSHAQKLIVGLLNMVYPSVSGVGPQQGQDKAWMIEFLTDLNLSFGRLDGFTDHLLTLYQGVHLTPPKTQITLSSIDDSIIKARVAKLEAGEEIFADKDQENIKIFYENVPSSAEKDVGAAGGLDVTPYGIDHEGLTYAAAGGLNTSSGNDSFFRPVTHGQARLKQFKLIDRFGQVICATDPRPGQTATPFYPYIGDGIMCEPCTEPSTDGTTTGTKKANTAIPLSSDEVSNGNCPWFQLGPRINQDARLHANFMCDQSSTGDKQSSTGKYRPASEGESGVFAWLIINYNNQSLQVYDGDGSFRGEAFLPSDPKDSVYWQTLLGKGHGPDILPYMTPAEYEPILQQQLKQLASQDPQNIRGPMPMSLGDLIISMSEAPFLIALWETVVASQDFVQSPPPKQYSQFPPALVGRPVALARLGLGIELATAPMCSQAYADYPGNDSVETKAPSTTTSTTKDSVQASLTGQTTSQATTPEVVDPSEGTGEEDLTRYDFPVKIGDTLGKTDGLVAYFFPPANSTDGSAWTIITDYTGSDDTSSSNVIQHTAKAAPLTVSPAYPRLLPIPTAGKQTINITEEVVNYDLRTADSIYSSIITVMVDPFLPVHVRSAILPVTSAKLDDAIVNSELQRLGVWLQTGPILIGARGADPVADVKGLATAQTAGADVAPTSTQPSLRVPVFTAGQAGGGTEWKWAQPMGDKTGSVNYHELGVVPPMKQGFDCLAGTDAYTDKGKSIKLATALDGYLILRGK</sequence>
<organism evidence="2 3">
    <name type="scientific">Fusarium acutatum</name>
    <dbReference type="NCBI Taxonomy" id="78861"/>
    <lineage>
        <taxon>Eukaryota</taxon>
        <taxon>Fungi</taxon>
        <taxon>Dikarya</taxon>
        <taxon>Ascomycota</taxon>
        <taxon>Pezizomycotina</taxon>
        <taxon>Sordariomycetes</taxon>
        <taxon>Hypocreomycetidae</taxon>
        <taxon>Hypocreales</taxon>
        <taxon>Nectriaceae</taxon>
        <taxon>Fusarium</taxon>
        <taxon>Fusarium fujikuroi species complex</taxon>
    </lineage>
</organism>
<evidence type="ECO:0000256" key="1">
    <source>
        <dbReference type="SAM" id="MobiDB-lite"/>
    </source>
</evidence>
<name>A0A8H4NPQ9_9HYPO</name>
<feature type="region of interest" description="Disordered" evidence="1">
    <location>
        <begin position="274"/>
        <end position="296"/>
    </location>
</feature>
<keyword evidence="3" id="KW-1185">Reference proteome</keyword>
<feature type="region of interest" description="Disordered" evidence="1">
    <location>
        <begin position="1159"/>
        <end position="1205"/>
    </location>
</feature>
<feature type="compositionally biased region" description="Polar residues" evidence="1">
    <location>
        <begin position="1174"/>
        <end position="1191"/>
    </location>
</feature>
<proteinExistence type="predicted"/>
<dbReference type="EMBL" id="JAADJF010000070">
    <property type="protein sequence ID" value="KAF4440703.1"/>
    <property type="molecule type" value="Genomic_DNA"/>
</dbReference>
<feature type="region of interest" description="Disordered" evidence="1">
    <location>
        <begin position="96"/>
        <end position="123"/>
    </location>
</feature>
<evidence type="ECO:0000313" key="3">
    <source>
        <dbReference type="Proteomes" id="UP000536711"/>
    </source>
</evidence>
<evidence type="ECO:0000313" key="2">
    <source>
        <dbReference type="EMBL" id="KAF4440703.1"/>
    </source>
</evidence>
<reference evidence="2 3" key="1">
    <citation type="submission" date="2020-01" db="EMBL/GenBank/DDBJ databases">
        <title>Identification and distribution of gene clusters putatively required for synthesis of sphingolipid metabolism inhibitors in phylogenetically diverse species of the filamentous fungus Fusarium.</title>
        <authorList>
            <person name="Kim H.-S."/>
            <person name="Busman M."/>
            <person name="Brown D.W."/>
            <person name="Divon H."/>
            <person name="Uhlig S."/>
            <person name="Proctor R.H."/>
        </authorList>
    </citation>
    <scope>NUCLEOTIDE SEQUENCE [LARGE SCALE GENOMIC DNA]</scope>
    <source>
        <strain evidence="2 3">NRRL 13308</strain>
    </source>
</reference>
<comment type="caution">
    <text evidence="2">The sequence shown here is derived from an EMBL/GenBank/DDBJ whole genome shotgun (WGS) entry which is preliminary data.</text>
</comment>
<gene>
    <name evidence="2" type="ORF">FACUT_3241</name>
</gene>
<dbReference type="Proteomes" id="UP000536711">
    <property type="component" value="Unassembled WGS sequence"/>
</dbReference>